<evidence type="ECO:0000313" key="2">
    <source>
        <dbReference type="EMBL" id="MFD0913871.1"/>
    </source>
</evidence>
<sequence length="97" mass="10657">MDFNKALGKAISGLRKSKNITQESISGFASRSYLSEVENGKKEVSVVKINEYAASIEVHPLTILTQAYLNLNPAIDIDNLQSLIKSELSFDTGLKKL</sequence>
<dbReference type="Proteomes" id="UP001597128">
    <property type="component" value="Unassembled WGS sequence"/>
</dbReference>
<organism evidence="2 3">
    <name type="scientific">Methylophilus luteus</name>
    <dbReference type="NCBI Taxonomy" id="640108"/>
    <lineage>
        <taxon>Bacteria</taxon>
        <taxon>Pseudomonadati</taxon>
        <taxon>Pseudomonadota</taxon>
        <taxon>Betaproteobacteria</taxon>
        <taxon>Nitrosomonadales</taxon>
        <taxon>Methylophilaceae</taxon>
        <taxon>Methylophilus</taxon>
    </lineage>
</organism>
<reference evidence="3" key="1">
    <citation type="journal article" date="2019" name="Int. J. Syst. Evol. Microbiol.">
        <title>The Global Catalogue of Microorganisms (GCM) 10K type strain sequencing project: providing services to taxonomists for standard genome sequencing and annotation.</title>
        <authorList>
            <consortium name="The Broad Institute Genomics Platform"/>
            <consortium name="The Broad Institute Genome Sequencing Center for Infectious Disease"/>
            <person name="Wu L."/>
            <person name="Ma J."/>
        </authorList>
    </citation>
    <scope>NUCLEOTIDE SEQUENCE [LARGE SCALE GENOMIC DNA]</scope>
    <source>
        <strain evidence="3">CCUG 58412</strain>
    </source>
</reference>
<dbReference type="PROSITE" id="PS50943">
    <property type="entry name" value="HTH_CROC1"/>
    <property type="match status" value="1"/>
</dbReference>
<feature type="domain" description="HTH cro/C1-type" evidence="1">
    <location>
        <begin position="11"/>
        <end position="64"/>
    </location>
</feature>
<dbReference type="Gene3D" id="1.10.260.40">
    <property type="entry name" value="lambda repressor-like DNA-binding domains"/>
    <property type="match status" value="1"/>
</dbReference>
<name>A0ABW3FAS1_9PROT</name>
<evidence type="ECO:0000313" key="3">
    <source>
        <dbReference type="Proteomes" id="UP001597128"/>
    </source>
</evidence>
<dbReference type="InterPro" id="IPR010982">
    <property type="entry name" value="Lambda_DNA-bd_dom_sf"/>
</dbReference>
<gene>
    <name evidence="2" type="ORF">ACFQ1Z_09965</name>
</gene>
<protein>
    <submittedName>
        <fullName evidence="2">Helix-turn-helix domain-containing protein</fullName>
    </submittedName>
</protein>
<dbReference type="SUPFAM" id="SSF47413">
    <property type="entry name" value="lambda repressor-like DNA-binding domains"/>
    <property type="match status" value="1"/>
</dbReference>
<comment type="caution">
    <text evidence="2">The sequence shown here is derived from an EMBL/GenBank/DDBJ whole genome shotgun (WGS) entry which is preliminary data.</text>
</comment>
<evidence type="ECO:0000259" key="1">
    <source>
        <dbReference type="PROSITE" id="PS50943"/>
    </source>
</evidence>
<dbReference type="CDD" id="cd00093">
    <property type="entry name" value="HTH_XRE"/>
    <property type="match status" value="1"/>
</dbReference>
<dbReference type="EMBL" id="JBHTKB010000002">
    <property type="protein sequence ID" value="MFD0913871.1"/>
    <property type="molecule type" value="Genomic_DNA"/>
</dbReference>
<dbReference type="RefSeq" id="WP_379057337.1">
    <property type="nucleotide sequence ID" value="NZ_JBHTKB010000002.1"/>
</dbReference>
<keyword evidence="3" id="KW-1185">Reference proteome</keyword>
<proteinExistence type="predicted"/>
<dbReference type="InterPro" id="IPR001387">
    <property type="entry name" value="Cro/C1-type_HTH"/>
</dbReference>
<accession>A0ABW3FAS1</accession>